<evidence type="ECO:0000256" key="2">
    <source>
        <dbReference type="SAM" id="MobiDB-lite"/>
    </source>
</evidence>
<accession>A0ABN7SFE3</accession>
<sequence>MPRFSARVAQKREMENGSQESGEDELMELTQEQRDGYRTLLLSKLQKTRELEAERAKIKSDIRKAKKKTKAAKTNLVGYREQVFENKSKMTANNLEVKNKAASLDTEFTGLLLAPFEVKSICNSLVERESDFTKIPIYKELQKQRVLADEIAAIEASQDGERMEVSCEPEEQQIE</sequence>
<evidence type="ECO:0000313" key="3">
    <source>
        <dbReference type="EMBL" id="CAG5095484.1"/>
    </source>
</evidence>
<dbReference type="Proteomes" id="UP001158576">
    <property type="component" value="Chromosome XSR"/>
</dbReference>
<feature type="region of interest" description="Disordered" evidence="2">
    <location>
        <begin position="1"/>
        <end position="30"/>
    </location>
</feature>
<gene>
    <name evidence="3" type="ORF">OKIOD_LOCUS5766</name>
</gene>
<keyword evidence="4" id="KW-1185">Reference proteome</keyword>
<dbReference type="EMBL" id="OU015569">
    <property type="protein sequence ID" value="CAG5095484.1"/>
    <property type="molecule type" value="Genomic_DNA"/>
</dbReference>
<proteinExistence type="predicted"/>
<keyword evidence="1" id="KW-0175">Coiled coil</keyword>
<name>A0ABN7SFE3_OIKDI</name>
<feature type="coiled-coil region" evidence="1">
    <location>
        <begin position="48"/>
        <end position="82"/>
    </location>
</feature>
<evidence type="ECO:0000256" key="1">
    <source>
        <dbReference type="SAM" id="Coils"/>
    </source>
</evidence>
<protein>
    <submittedName>
        <fullName evidence="3">Oidioi.mRNA.OKI2018_I69.XSR.g14208.t1.cds</fullName>
    </submittedName>
</protein>
<reference evidence="3 4" key="1">
    <citation type="submission" date="2021-04" db="EMBL/GenBank/DDBJ databases">
        <authorList>
            <person name="Bliznina A."/>
        </authorList>
    </citation>
    <scope>NUCLEOTIDE SEQUENCE [LARGE SCALE GENOMIC DNA]</scope>
</reference>
<organism evidence="3 4">
    <name type="scientific">Oikopleura dioica</name>
    <name type="common">Tunicate</name>
    <dbReference type="NCBI Taxonomy" id="34765"/>
    <lineage>
        <taxon>Eukaryota</taxon>
        <taxon>Metazoa</taxon>
        <taxon>Chordata</taxon>
        <taxon>Tunicata</taxon>
        <taxon>Appendicularia</taxon>
        <taxon>Copelata</taxon>
        <taxon>Oikopleuridae</taxon>
        <taxon>Oikopleura</taxon>
    </lineage>
</organism>
<evidence type="ECO:0000313" key="4">
    <source>
        <dbReference type="Proteomes" id="UP001158576"/>
    </source>
</evidence>